<dbReference type="AlphaFoldDB" id="A0A9N8F1A6"/>
<protein>
    <submittedName>
        <fullName evidence="1">Uncharacterized protein</fullName>
    </submittedName>
</protein>
<reference evidence="1" key="1">
    <citation type="submission" date="2020-06" db="EMBL/GenBank/DDBJ databases">
        <authorList>
            <consortium name="Plant Systems Biology data submission"/>
        </authorList>
    </citation>
    <scope>NUCLEOTIDE SEQUENCE</scope>
    <source>
        <strain evidence="1">D6</strain>
    </source>
</reference>
<name>A0A9N8F1A6_9STRA</name>
<proteinExistence type="predicted"/>
<dbReference type="Proteomes" id="UP001153069">
    <property type="component" value="Unassembled WGS sequence"/>
</dbReference>
<dbReference type="EMBL" id="CAICTM010003199">
    <property type="protein sequence ID" value="CAB9531036.1"/>
    <property type="molecule type" value="Genomic_DNA"/>
</dbReference>
<gene>
    <name evidence="1" type="ORF">SEMRO_3201_G345120.1</name>
</gene>
<sequence>MKRKDKLIKFCGDNNMNLDGSKRLFRDEIVRKTEDQDTIAAACYYNTFVLHNIKNGRTELALKTAQKVQDTLCRKYD</sequence>
<comment type="caution">
    <text evidence="1">The sequence shown here is derived from an EMBL/GenBank/DDBJ whole genome shotgun (WGS) entry which is preliminary data.</text>
</comment>
<keyword evidence="2" id="KW-1185">Reference proteome</keyword>
<accession>A0A9N8F1A6</accession>
<evidence type="ECO:0000313" key="2">
    <source>
        <dbReference type="Proteomes" id="UP001153069"/>
    </source>
</evidence>
<evidence type="ECO:0000313" key="1">
    <source>
        <dbReference type="EMBL" id="CAB9531036.1"/>
    </source>
</evidence>
<organism evidence="1 2">
    <name type="scientific">Seminavis robusta</name>
    <dbReference type="NCBI Taxonomy" id="568900"/>
    <lineage>
        <taxon>Eukaryota</taxon>
        <taxon>Sar</taxon>
        <taxon>Stramenopiles</taxon>
        <taxon>Ochrophyta</taxon>
        <taxon>Bacillariophyta</taxon>
        <taxon>Bacillariophyceae</taxon>
        <taxon>Bacillariophycidae</taxon>
        <taxon>Naviculales</taxon>
        <taxon>Naviculaceae</taxon>
        <taxon>Seminavis</taxon>
    </lineage>
</organism>